<keyword evidence="2 5" id="KW-0378">Hydrolase</keyword>
<reference evidence="5 6" key="2">
    <citation type="submission" date="2019-02" db="EMBL/GenBank/DDBJ databases">
        <title>'Lichenibacterium ramalinii' gen. nov. sp. nov., 'Lichenibacterium minor' gen. nov. sp. nov.</title>
        <authorList>
            <person name="Pankratov T."/>
        </authorList>
    </citation>
    <scope>NUCLEOTIDE SEQUENCE [LARGE SCALE GENOMIC DNA]</scope>
    <source>
        <strain evidence="5 6">RmlP026</strain>
    </source>
</reference>
<feature type="chain" id="PRO_5020962449" evidence="3">
    <location>
        <begin position="26"/>
        <end position="352"/>
    </location>
</feature>
<dbReference type="EMBL" id="QYBB01000007">
    <property type="protein sequence ID" value="RYC32373.1"/>
    <property type="molecule type" value="Genomic_DNA"/>
</dbReference>
<feature type="signal peptide" evidence="3">
    <location>
        <begin position="1"/>
        <end position="25"/>
    </location>
</feature>
<dbReference type="InterPro" id="IPR029058">
    <property type="entry name" value="AB_hydrolase_fold"/>
</dbReference>
<evidence type="ECO:0000313" key="5">
    <source>
        <dbReference type="EMBL" id="RYC32373.1"/>
    </source>
</evidence>
<sequence>MTMQPFRTAALSIAALVGLSLPVLAADGLAPRDEPAKTLPVPDTVSPELQAVIAQPLHDGWNTPPTTPDGWRDLAAKLEAGLGPQVAPMAERLRVDIRPDTIDGVKVYRVTPRDLPPANAHRLLVHVHGGCYVLNPRLAALPEAVMMAGIARMPVIAVDYRMPPEAYFPAALDDAETVYKAAIATVPPANVGVFGSSAGGALTLETVLRAKRDALPMPGAIAPGTPMSDATKRGDSFRTNALVDNVLVSPDGFCHAATLFYAQGHDLADPMLSPVYGDLHGFPPTMLTTGTRDLLLSNTVRVQQKLHEAGVEADLQVFEGMAHAQFYRDDRIPEDRLAFEQLAGFFDRHLGR</sequence>
<dbReference type="PANTHER" id="PTHR48081:SF30">
    <property type="entry name" value="ACETYL-HYDROLASE LIPR-RELATED"/>
    <property type="match status" value="1"/>
</dbReference>
<dbReference type="AlphaFoldDB" id="A0A4Q2U6U3"/>
<dbReference type="Proteomes" id="UP000290759">
    <property type="component" value="Unassembled WGS sequence"/>
</dbReference>
<comment type="caution">
    <text evidence="5">The sequence shown here is derived from an EMBL/GenBank/DDBJ whole genome shotgun (WGS) entry which is preliminary data.</text>
</comment>
<dbReference type="InterPro" id="IPR050300">
    <property type="entry name" value="GDXG_lipolytic_enzyme"/>
</dbReference>
<keyword evidence="3" id="KW-0732">Signal</keyword>
<dbReference type="SUPFAM" id="SSF53474">
    <property type="entry name" value="alpha/beta-Hydrolases"/>
    <property type="match status" value="1"/>
</dbReference>
<name>A0A4Q2U6U3_9HYPH</name>
<reference evidence="5 6" key="1">
    <citation type="submission" date="2018-12" db="EMBL/GenBank/DDBJ databases">
        <authorList>
            <person name="Grouzdev D.S."/>
            <person name="Krutkina M.S."/>
        </authorList>
    </citation>
    <scope>NUCLEOTIDE SEQUENCE [LARGE SCALE GENOMIC DNA]</scope>
    <source>
        <strain evidence="5 6">RmlP026</strain>
    </source>
</reference>
<dbReference type="GO" id="GO:0004806">
    <property type="term" value="F:triacylglycerol lipase activity"/>
    <property type="evidence" value="ECO:0007669"/>
    <property type="project" value="TreeGrafter"/>
</dbReference>
<protein>
    <submittedName>
        <fullName evidence="5">Alpha/beta hydrolase</fullName>
    </submittedName>
</protein>
<dbReference type="Pfam" id="PF07859">
    <property type="entry name" value="Abhydrolase_3"/>
    <property type="match status" value="1"/>
</dbReference>
<dbReference type="OrthoDB" id="9806180at2"/>
<dbReference type="InterPro" id="IPR013094">
    <property type="entry name" value="AB_hydrolase_3"/>
</dbReference>
<evidence type="ECO:0000256" key="3">
    <source>
        <dbReference type="SAM" id="SignalP"/>
    </source>
</evidence>
<dbReference type="PANTHER" id="PTHR48081">
    <property type="entry name" value="AB HYDROLASE SUPERFAMILY PROTEIN C4A8.06C"/>
    <property type="match status" value="1"/>
</dbReference>
<organism evidence="5 6">
    <name type="scientific">Lichenibacterium minor</name>
    <dbReference type="NCBI Taxonomy" id="2316528"/>
    <lineage>
        <taxon>Bacteria</taxon>
        <taxon>Pseudomonadati</taxon>
        <taxon>Pseudomonadota</taxon>
        <taxon>Alphaproteobacteria</taxon>
        <taxon>Hyphomicrobiales</taxon>
        <taxon>Lichenihabitantaceae</taxon>
        <taxon>Lichenibacterium</taxon>
    </lineage>
</organism>
<evidence type="ECO:0000259" key="4">
    <source>
        <dbReference type="Pfam" id="PF07859"/>
    </source>
</evidence>
<keyword evidence="6" id="KW-1185">Reference proteome</keyword>
<feature type="domain" description="Alpha/beta hydrolase fold-3" evidence="4">
    <location>
        <begin position="124"/>
        <end position="324"/>
    </location>
</feature>
<comment type="similarity">
    <text evidence="1">Belongs to the 'GDXG' lipolytic enzyme family.</text>
</comment>
<accession>A0A4Q2U6U3</accession>
<gene>
    <name evidence="5" type="ORF">D3273_08245</name>
</gene>
<evidence type="ECO:0000313" key="6">
    <source>
        <dbReference type="Proteomes" id="UP000290759"/>
    </source>
</evidence>
<evidence type="ECO:0000256" key="1">
    <source>
        <dbReference type="ARBA" id="ARBA00010515"/>
    </source>
</evidence>
<evidence type="ECO:0000256" key="2">
    <source>
        <dbReference type="ARBA" id="ARBA00022801"/>
    </source>
</evidence>
<proteinExistence type="inferred from homology"/>
<dbReference type="Gene3D" id="3.40.50.1820">
    <property type="entry name" value="alpha/beta hydrolase"/>
    <property type="match status" value="1"/>
</dbReference>